<keyword evidence="2 4" id="KW-0442">Lipid degradation</keyword>
<keyword evidence="1 4" id="KW-0378">Hydrolase</keyword>
<name>A0ABR8XWX6_9BACL</name>
<dbReference type="SUPFAM" id="SSF52151">
    <property type="entry name" value="FabD/lysophospholipase-like"/>
    <property type="match status" value="1"/>
</dbReference>
<dbReference type="Pfam" id="PF19890">
    <property type="entry name" value="DUF6363"/>
    <property type="match status" value="1"/>
</dbReference>
<comment type="caution">
    <text evidence="4">Lacks conserved residue(s) required for the propagation of feature annotation.</text>
</comment>
<keyword evidence="3 4" id="KW-0443">Lipid metabolism</keyword>
<accession>A0ABR8XWX6</accession>
<dbReference type="InterPro" id="IPR037483">
    <property type="entry name" value="YjjU-like"/>
</dbReference>
<dbReference type="EMBL" id="JACSPZ010000002">
    <property type="protein sequence ID" value="MBD8036454.1"/>
    <property type="molecule type" value="Genomic_DNA"/>
</dbReference>
<dbReference type="Proteomes" id="UP000619101">
    <property type="component" value="Unassembled WGS sequence"/>
</dbReference>
<dbReference type="Gene3D" id="3.40.1090.10">
    <property type="entry name" value="Cytosolic phospholipase A2 catalytic domain"/>
    <property type="match status" value="2"/>
</dbReference>
<protein>
    <submittedName>
        <fullName evidence="6">Patatin family protein</fullName>
    </submittedName>
</protein>
<dbReference type="Pfam" id="PF01734">
    <property type="entry name" value="Patatin"/>
    <property type="match status" value="1"/>
</dbReference>
<dbReference type="PANTHER" id="PTHR14226:SF25">
    <property type="entry name" value="PHOSPHOESTERASE"/>
    <property type="match status" value="1"/>
</dbReference>
<dbReference type="RefSeq" id="WP_191699397.1">
    <property type="nucleotide sequence ID" value="NZ_JACSPZ010000002.1"/>
</dbReference>
<dbReference type="InterPro" id="IPR002641">
    <property type="entry name" value="PNPLA_dom"/>
</dbReference>
<dbReference type="CDD" id="cd07208">
    <property type="entry name" value="Pat_hypo_Ecoli_yjju_like"/>
    <property type="match status" value="1"/>
</dbReference>
<dbReference type="InterPro" id="IPR016035">
    <property type="entry name" value="Acyl_Trfase/lysoPLipase"/>
</dbReference>
<dbReference type="InterPro" id="IPR050301">
    <property type="entry name" value="NTE"/>
</dbReference>
<feature type="active site" description="Proton acceptor" evidence="4">
    <location>
        <position position="162"/>
    </location>
</feature>
<organism evidence="6 7">
    <name type="scientific">Solibacillus faecavium</name>
    <dbReference type="NCBI Taxonomy" id="2762221"/>
    <lineage>
        <taxon>Bacteria</taxon>
        <taxon>Bacillati</taxon>
        <taxon>Bacillota</taxon>
        <taxon>Bacilli</taxon>
        <taxon>Bacillales</taxon>
        <taxon>Caryophanaceae</taxon>
        <taxon>Solibacillus</taxon>
    </lineage>
</organism>
<sequence length="292" mass="33427">MHEVKDCSLILEGGTFRTVFTAGVLDALMEQQIVMPYIAAISAGAINAVSYMSNQPERTMRVLTTYRNDPRYMGARNFLKEKSLFGLDFAYNIVPNQLDLFDWDTYYNYPGEVEFGLTNAYTGKVEYKSAHTMTRTCDILQATCAIPVLFPEIKIDNIPYYDGGLSDSIPVKRAIEKGYSKHLLILTREPGYIKQPSKTNKWATKLFQKRYPRLAAAMNQRASMYNTTMQYIEELEQNNEAFIFKPDRAIKSFESKVDQMKANYEVGYEQALKQMPELKEFLGIQKGTPLPL</sequence>
<dbReference type="InterPro" id="IPR045943">
    <property type="entry name" value="DUF6363"/>
</dbReference>
<evidence type="ECO:0000256" key="3">
    <source>
        <dbReference type="ARBA" id="ARBA00023098"/>
    </source>
</evidence>
<reference evidence="6 7" key="1">
    <citation type="submission" date="2020-08" db="EMBL/GenBank/DDBJ databases">
        <title>A Genomic Blueprint of the Chicken Gut Microbiome.</title>
        <authorList>
            <person name="Gilroy R."/>
            <person name="Ravi A."/>
            <person name="Getino M."/>
            <person name="Pursley I."/>
            <person name="Horton D.L."/>
            <person name="Alikhan N.-F."/>
            <person name="Baker D."/>
            <person name="Gharbi K."/>
            <person name="Hall N."/>
            <person name="Watson M."/>
            <person name="Adriaenssens E.M."/>
            <person name="Foster-Nyarko E."/>
            <person name="Jarju S."/>
            <person name="Secka A."/>
            <person name="Antonio M."/>
            <person name="Oren A."/>
            <person name="Chaudhuri R."/>
            <person name="La Ragione R.M."/>
            <person name="Hildebrand F."/>
            <person name="Pallen M.J."/>
        </authorList>
    </citation>
    <scope>NUCLEOTIDE SEQUENCE [LARGE SCALE GENOMIC DNA]</scope>
    <source>
        <strain evidence="6 7">A46</strain>
    </source>
</reference>
<evidence type="ECO:0000313" key="7">
    <source>
        <dbReference type="Proteomes" id="UP000619101"/>
    </source>
</evidence>
<evidence type="ECO:0000313" key="6">
    <source>
        <dbReference type="EMBL" id="MBD8036454.1"/>
    </source>
</evidence>
<feature type="active site" description="Nucleophile" evidence="4">
    <location>
        <position position="42"/>
    </location>
</feature>
<feature type="domain" description="PNPLA" evidence="5">
    <location>
        <begin position="9"/>
        <end position="175"/>
    </location>
</feature>
<comment type="caution">
    <text evidence="6">The sequence shown here is derived from an EMBL/GenBank/DDBJ whole genome shotgun (WGS) entry which is preliminary data.</text>
</comment>
<proteinExistence type="predicted"/>
<evidence type="ECO:0000256" key="2">
    <source>
        <dbReference type="ARBA" id="ARBA00022963"/>
    </source>
</evidence>
<dbReference type="PANTHER" id="PTHR14226">
    <property type="entry name" value="NEUROPATHY TARGET ESTERASE/SWISS CHEESE D.MELANOGASTER"/>
    <property type="match status" value="1"/>
</dbReference>
<dbReference type="PROSITE" id="PS51635">
    <property type="entry name" value="PNPLA"/>
    <property type="match status" value="1"/>
</dbReference>
<evidence type="ECO:0000256" key="4">
    <source>
        <dbReference type="PROSITE-ProRule" id="PRU01161"/>
    </source>
</evidence>
<gene>
    <name evidence="6" type="ORF">H9635_06835</name>
</gene>
<feature type="short sequence motif" description="DGA/G" evidence="4">
    <location>
        <begin position="162"/>
        <end position="164"/>
    </location>
</feature>
<keyword evidence="7" id="KW-1185">Reference proteome</keyword>
<evidence type="ECO:0000259" key="5">
    <source>
        <dbReference type="PROSITE" id="PS51635"/>
    </source>
</evidence>
<evidence type="ECO:0000256" key="1">
    <source>
        <dbReference type="ARBA" id="ARBA00022801"/>
    </source>
</evidence>